<evidence type="ECO:0000313" key="12">
    <source>
        <dbReference type="Proteomes" id="UP001279734"/>
    </source>
</evidence>
<keyword evidence="7" id="KW-0175">Coiled coil</keyword>
<feature type="region of interest" description="Disordered" evidence="10">
    <location>
        <begin position="151"/>
        <end position="178"/>
    </location>
</feature>
<evidence type="ECO:0000256" key="1">
    <source>
        <dbReference type="ARBA" id="ARBA00004162"/>
    </source>
</evidence>
<reference evidence="11" key="1">
    <citation type="submission" date="2023-05" db="EMBL/GenBank/DDBJ databases">
        <title>Nepenthes gracilis genome sequencing.</title>
        <authorList>
            <person name="Fukushima K."/>
        </authorList>
    </citation>
    <scope>NUCLEOTIDE SEQUENCE</scope>
    <source>
        <strain evidence="11">SING2019-196</strain>
    </source>
</reference>
<keyword evidence="6" id="KW-1133">Transmembrane helix</keyword>
<evidence type="ECO:0000256" key="6">
    <source>
        <dbReference type="ARBA" id="ARBA00022989"/>
    </source>
</evidence>
<keyword evidence="3" id="KW-1003">Cell membrane</keyword>
<dbReference type="PANTHER" id="PTHR32219">
    <property type="entry name" value="RNA-BINDING PROTEIN YLMH-RELATED"/>
    <property type="match status" value="1"/>
</dbReference>
<evidence type="ECO:0000256" key="3">
    <source>
        <dbReference type="ARBA" id="ARBA00022475"/>
    </source>
</evidence>
<comment type="caution">
    <text evidence="11">The sequence shown here is derived from an EMBL/GenBank/DDBJ whole genome shotgun (WGS) entry which is preliminary data.</text>
</comment>
<evidence type="ECO:0000256" key="9">
    <source>
        <dbReference type="ARBA" id="ARBA00038080"/>
    </source>
</evidence>
<dbReference type="EMBL" id="BSYO01000008">
    <property type="protein sequence ID" value="GMH08091.1"/>
    <property type="molecule type" value="Genomic_DNA"/>
</dbReference>
<evidence type="ECO:0000256" key="5">
    <source>
        <dbReference type="ARBA" id="ARBA00022824"/>
    </source>
</evidence>
<evidence type="ECO:0000256" key="7">
    <source>
        <dbReference type="ARBA" id="ARBA00023054"/>
    </source>
</evidence>
<evidence type="ECO:0000313" key="11">
    <source>
        <dbReference type="EMBL" id="GMH08091.1"/>
    </source>
</evidence>
<dbReference type="PANTHER" id="PTHR32219:SF16">
    <property type="entry name" value="CORE-2_I-BRANCHING BETA-1,6-N-ACETYLGLUCOSAMINYLTRANSFERASE FAMILY PROTEIN"/>
    <property type="match status" value="1"/>
</dbReference>
<dbReference type="GO" id="GO:0005886">
    <property type="term" value="C:plasma membrane"/>
    <property type="evidence" value="ECO:0007669"/>
    <property type="project" value="UniProtKB-SubCell"/>
</dbReference>
<keyword evidence="5" id="KW-0256">Endoplasmic reticulum</keyword>
<name>A0AAD3SC76_NEPGR</name>
<proteinExistence type="inferred from homology"/>
<dbReference type="GO" id="GO:0005789">
    <property type="term" value="C:endoplasmic reticulum membrane"/>
    <property type="evidence" value="ECO:0007669"/>
    <property type="project" value="UniProtKB-SubCell"/>
</dbReference>
<keyword evidence="12" id="KW-1185">Reference proteome</keyword>
<evidence type="ECO:0000256" key="10">
    <source>
        <dbReference type="SAM" id="MobiDB-lite"/>
    </source>
</evidence>
<protein>
    <submittedName>
        <fullName evidence="11">Uncharacterized protein</fullName>
    </submittedName>
</protein>
<comment type="similarity">
    <text evidence="9">Belongs to the plant Proton pump-interactor protein family.</text>
</comment>
<organism evidence="11 12">
    <name type="scientific">Nepenthes gracilis</name>
    <name type="common">Slender pitcher plant</name>
    <dbReference type="NCBI Taxonomy" id="150966"/>
    <lineage>
        <taxon>Eukaryota</taxon>
        <taxon>Viridiplantae</taxon>
        <taxon>Streptophyta</taxon>
        <taxon>Embryophyta</taxon>
        <taxon>Tracheophyta</taxon>
        <taxon>Spermatophyta</taxon>
        <taxon>Magnoliopsida</taxon>
        <taxon>eudicotyledons</taxon>
        <taxon>Gunneridae</taxon>
        <taxon>Pentapetalae</taxon>
        <taxon>Caryophyllales</taxon>
        <taxon>Nepenthaceae</taxon>
        <taxon>Nepenthes</taxon>
    </lineage>
</organism>
<evidence type="ECO:0000256" key="2">
    <source>
        <dbReference type="ARBA" id="ARBA00004389"/>
    </source>
</evidence>
<evidence type="ECO:0000256" key="8">
    <source>
        <dbReference type="ARBA" id="ARBA00023136"/>
    </source>
</evidence>
<comment type="subcellular location">
    <subcellularLocation>
        <location evidence="1">Cell membrane</location>
        <topology evidence="1">Single-pass membrane protein</topology>
    </subcellularLocation>
    <subcellularLocation>
        <location evidence="2">Endoplasmic reticulum membrane</location>
        <topology evidence="2">Single-pass membrane protein</topology>
    </subcellularLocation>
</comment>
<accession>A0AAD3SC76</accession>
<gene>
    <name evidence="11" type="ORF">Nepgr_009931</name>
</gene>
<dbReference type="Proteomes" id="UP001279734">
    <property type="component" value="Unassembled WGS sequence"/>
</dbReference>
<sequence length="178" mass="20730">MQKSIPNDMKELREWERVKRSELKRVAGEKAAIDQRVLELRGELFHINQGKAMAYKLILESQKQQDQLAADYTDFITLMNNADELAHKKDVAALKVSSHMQVERFMYRWNSDKGYRDEYMRKTQPTLYSRGLGADGRIRNPAEEEERLALELGTPPLSNQQTPPKAKFKWGMDSRKSQ</sequence>
<keyword evidence="8" id="KW-0472">Membrane</keyword>
<dbReference type="InterPro" id="IPR055282">
    <property type="entry name" value="PPI1-4"/>
</dbReference>
<evidence type="ECO:0000256" key="4">
    <source>
        <dbReference type="ARBA" id="ARBA00022692"/>
    </source>
</evidence>
<keyword evidence="4" id="KW-0812">Transmembrane</keyword>
<dbReference type="AlphaFoldDB" id="A0AAD3SC76"/>